<comment type="subcellular location">
    <subcellularLocation>
        <location evidence="1">Nucleus</location>
    </subcellularLocation>
</comment>
<evidence type="ECO:0000313" key="6">
    <source>
        <dbReference type="EMBL" id="KAI1869558.1"/>
    </source>
</evidence>
<dbReference type="PANTHER" id="PTHR44267">
    <property type="entry name" value="WD REPEAT-CONTAINING PROTEIN 43"/>
    <property type="match status" value="1"/>
</dbReference>
<dbReference type="Proteomes" id="UP000829685">
    <property type="component" value="Unassembled WGS sequence"/>
</dbReference>
<evidence type="ECO:0000259" key="5">
    <source>
        <dbReference type="Pfam" id="PF04003"/>
    </source>
</evidence>
<reference evidence="6" key="1">
    <citation type="submission" date="2021-03" db="EMBL/GenBank/DDBJ databases">
        <title>Revisited historic fungal species revealed as producer of novel bioactive compounds through whole genome sequencing and comparative genomics.</title>
        <authorList>
            <person name="Vignolle G.A."/>
            <person name="Hochenegger N."/>
            <person name="Mach R.L."/>
            <person name="Mach-Aigner A.R."/>
            <person name="Javad Rahimi M."/>
            <person name="Salim K.A."/>
            <person name="Chan C.M."/>
            <person name="Lim L.B.L."/>
            <person name="Cai F."/>
            <person name="Druzhinina I.S."/>
            <person name="U'Ren J.M."/>
            <person name="Derntl C."/>
        </authorList>
    </citation>
    <scope>NUCLEOTIDE SEQUENCE</scope>
    <source>
        <strain evidence="6">TUCIM 5799</strain>
    </source>
</reference>
<dbReference type="EMBL" id="JAFIMR010000015">
    <property type="protein sequence ID" value="KAI1869558.1"/>
    <property type="molecule type" value="Genomic_DNA"/>
</dbReference>
<dbReference type="GO" id="GO:0000462">
    <property type="term" value="P:maturation of SSU-rRNA from tricistronic rRNA transcript (SSU-rRNA, 5.8S rRNA, LSU-rRNA)"/>
    <property type="evidence" value="ECO:0007669"/>
    <property type="project" value="TreeGrafter"/>
</dbReference>
<keyword evidence="7" id="KW-1185">Reference proteome</keyword>
<proteinExistence type="inferred from homology"/>
<comment type="similarity">
    <text evidence="3">Belongs to the UTP5 family.</text>
</comment>
<evidence type="ECO:0000256" key="3">
    <source>
        <dbReference type="ARBA" id="ARBA00038335"/>
    </source>
</evidence>
<evidence type="ECO:0000256" key="1">
    <source>
        <dbReference type="ARBA" id="ARBA00004123"/>
    </source>
</evidence>
<feature type="domain" description="Small-subunit processome Utp12" evidence="5">
    <location>
        <begin position="173"/>
        <end position="275"/>
    </location>
</feature>
<evidence type="ECO:0000256" key="2">
    <source>
        <dbReference type="ARBA" id="ARBA00023242"/>
    </source>
</evidence>
<comment type="caution">
    <text evidence="6">The sequence shown here is derived from an EMBL/GenBank/DDBJ whole genome shotgun (WGS) entry which is preliminary data.</text>
</comment>
<dbReference type="InterPro" id="IPR052414">
    <property type="entry name" value="U3_snoRNA-assoc_WDR"/>
</dbReference>
<gene>
    <name evidence="6" type="ORF">JX265_006648</name>
</gene>
<dbReference type="AlphaFoldDB" id="A0A9P9WM30"/>
<evidence type="ECO:0000313" key="7">
    <source>
        <dbReference type="Proteomes" id="UP000829685"/>
    </source>
</evidence>
<keyword evidence="2" id="KW-0539">Nucleus</keyword>
<feature type="region of interest" description="Disordered" evidence="4">
    <location>
        <begin position="1"/>
        <end position="115"/>
    </location>
</feature>
<dbReference type="GO" id="GO:0005730">
    <property type="term" value="C:nucleolus"/>
    <property type="evidence" value="ECO:0007669"/>
    <property type="project" value="TreeGrafter"/>
</dbReference>
<name>A0A9P9WM30_9PEZI</name>
<feature type="compositionally biased region" description="Acidic residues" evidence="4">
    <location>
        <begin position="372"/>
        <end position="381"/>
    </location>
</feature>
<accession>A0A9P9WM30</accession>
<dbReference type="PANTHER" id="PTHR44267:SF1">
    <property type="entry name" value="WD REPEAT-CONTAINING PROTEIN 43"/>
    <property type="match status" value="1"/>
</dbReference>
<organism evidence="6 7">
    <name type="scientific">Neoarthrinium moseri</name>
    <dbReference type="NCBI Taxonomy" id="1658444"/>
    <lineage>
        <taxon>Eukaryota</taxon>
        <taxon>Fungi</taxon>
        <taxon>Dikarya</taxon>
        <taxon>Ascomycota</taxon>
        <taxon>Pezizomycotina</taxon>
        <taxon>Sordariomycetes</taxon>
        <taxon>Xylariomycetidae</taxon>
        <taxon>Amphisphaeriales</taxon>
        <taxon>Apiosporaceae</taxon>
        <taxon>Neoarthrinium</taxon>
    </lineage>
</organism>
<dbReference type="Pfam" id="PF04003">
    <property type="entry name" value="Utp12"/>
    <property type="match status" value="1"/>
</dbReference>
<feature type="compositionally biased region" description="Acidic residues" evidence="4">
    <location>
        <begin position="333"/>
        <end position="363"/>
    </location>
</feature>
<dbReference type="InterPro" id="IPR007148">
    <property type="entry name" value="SSU_processome_Utp12"/>
</dbReference>
<protein>
    <recommendedName>
        <fullName evidence="5">Small-subunit processome Utp12 domain-containing protein</fullName>
    </recommendedName>
</protein>
<sequence length="392" mass="41600">MAPKRKAPAKIAQPLVRQSAKQTLKANVNEADTAVSGIDALKSDANGVAEDVIEISSDAASSEYELSDDEDTAGAQKAHKPKDASSKPAGNGGLDTDMASPDAPQNDGDGAESDQELAAPTFGDLVRANETIDVPSALSAQQPSALTAPGRQLAPPSLASLGTVLSQALRTDDADLLESCLHTTDFTTIRNTIQRLDSSLAGTLLTKLASRMHRRPGRAGSLMTWVQWTLVAHGGALATQPGLVKKLSELNRVLEERSRGLGSLLALKGKLDMLEAQMQLRRSMQHHGDSDSDSDGDGEEGIVYVEGEESDAEMANGDMDLDDEDLPATNGFIDDEASEDDDDYSEDDDDEEVVGAEEPLDENEVNHSDIESLGEDEDSDVEAAPPAKRGRR</sequence>
<evidence type="ECO:0000256" key="4">
    <source>
        <dbReference type="SAM" id="MobiDB-lite"/>
    </source>
</evidence>
<feature type="region of interest" description="Disordered" evidence="4">
    <location>
        <begin position="308"/>
        <end position="392"/>
    </location>
</feature>